<dbReference type="Pfam" id="PF01070">
    <property type="entry name" value="FMN_dh"/>
    <property type="match status" value="1"/>
</dbReference>
<keyword evidence="3" id="KW-0288">FMN</keyword>
<dbReference type="SUPFAM" id="SSF51395">
    <property type="entry name" value="FMN-linked oxidoreductases"/>
    <property type="match status" value="1"/>
</dbReference>
<keyword evidence="4" id="KW-0560">Oxidoreductase</keyword>
<accession>A0ABP3Z045</accession>
<protein>
    <submittedName>
        <fullName evidence="7">Alpha-hydroxy acid oxidase</fullName>
    </submittedName>
</protein>
<keyword evidence="2" id="KW-0285">Flavoprotein</keyword>
<dbReference type="InterPro" id="IPR012133">
    <property type="entry name" value="Alpha-hydoxy_acid_DH_FMN"/>
</dbReference>
<evidence type="ECO:0000259" key="6">
    <source>
        <dbReference type="PROSITE" id="PS51349"/>
    </source>
</evidence>
<dbReference type="PANTHER" id="PTHR10578:SF107">
    <property type="entry name" value="2-HYDROXYACID OXIDASE 1"/>
    <property type="match status" value="1"/>
</dbReference>
<sequence>MLLTLSDYEAEAQARLTKPVWDFVTGGAGEDGTVRANRRAFDGWRFRPRVGIDVSSIDVSTKLLGCSWQAPIAIAPTALHELCARDGELATAPAAASVGLPFTVSTFGSRTIEELAASCPQAVLWQQVYVFKDRSVTASLVERAHAAGAGAILVTVDSPWLGRRHRDMRGEFAMPPGVIARNLAASTGDDPDIVSPSAHSRRTMDPSLTWRDITWLSGLTDLPVVCKGVQTGEDAVAAREAGAAAVVVSNHGGRQLEGARATLDALPEVVAAVGPDYPVLMDGGVRSGRDVLLALGLGASAVLVGRPVLHGLAVAGTAGVAGVLTTLVEELVDAMGHCGRTTLRAIGHDLVTPTLGARP</sequence>
<evidence type="ECO:0000256" key="2">
    <source>
        <dbReference type="ARBA" id="ARBA00022630"/>
    </source>
</evidence>
<dbReference type="Gene3D" id="3.20.20.70">
    <property type="entry name" value="Aldolase class I"/>
    <property type="match status" value="1"/>
</dbReference>
<reference evidence="8" key="1">
    <citation type="journal article" date="2019" name="Int. J. Syst. Evol. Microbiol.">
        <title>The Global Catalogue of Microorganisms (GCM) 10K type strain sequencing project: providing services to taxonomists for standard genome sequencing and annotation.</title>
        <authorList>
            <consortium name="The Broad Institute Genomics Platform"/>
            <consortium name="The Broad Institute Genome Sequencing Center for Infectious Disease"/>
            <person name="Wu L."/>
            <person name="Ma J."/>
        </authorList>
    </citation>
    <scope>NUCLEOTIDE SEQUENCE [LARGE SCALE GENOMIC DNA]</scope>
    <source>
        <strain evidence="8">JCM 11136</strain>
    </source>
</reference>
<dbReference type="InterPro" id="IPR013785">
    <property type="entry name" value="Aldolase_TIM"/>
</dbReference>
<evidence type="ECO:0000256" key="5">
    <source>
        <dbReference type="ARBA" id="ARBA00024042"/>
    </source>
</evidence>
<dbReference type="InterPro" id="IPR008259">
    <property type="entry name" value="FMN_hydac_DH_AS"/>
</dbReference>
<dbReference type="RefSeq" id="WP_343947719.1">
    <property type="nucleotide sequence ID" value="NZ_BAAAHQ010000001.1"/>
</dbReference>
<dbReference type="Proteomes" id="UP001501578">
    <property type="component" value="Unassembled WGS sequence"/>
</dbReference>
<dbReference type="PIRSF" id="PIRSF000138">
    <property type="entry name" value="Al-hdrx_acd_dh"/>
    <property type="match status" value="1"/>
</dbReference>
<evidence type="ECO:0000313" key="7">
    <source>
        <dbReference type="EMBL" id="GAA0912078.1"/>
    </source>
</evidence>
<evidence type="ECO:0000313" key="8">
    <source>
        <dbReference type="Proteomes" id="UP001501578"/>
    </source>
</evidence>
<feature type="domain" description="FMN hydroxy acid dehydrogenase" evidence="6">
    <location>
        <begin position="1"/>
        <end position="356"/>
    </location>
</feature>
<comment type="similarity">
    <text evidence="5">Belongs to the FMN-dependent alpha-hydroxy acid dehydrogenase family.</text>
</comment>
<dbReference type="InterPro" id="IPR037396">
    <property type="entry name" value="FMN_HAD"/>
</dbReference>
<dbReference type="PANTHER" id="PTHR10578">
    <property type="entry name" value="S -2-HYDROXY-ACID OXIDASE-RELATED"/>
    <property type="match status" value="1"/>
</dbReference>
<dbReference type="CDD" id="cd02809">
    <property type="entry name" value="alpha_hydroxyacid_oxid_FMN"/>
    <property type="match status" value="1"/>
</dbReference>
<dbReference type="PROSITE" id="PS51349">
    <property type="entry name" value="FMN_HYDROXY_ACID_DH_2"/>
    <property type="match status" value="1"/>
</dbReference>
<proteinExistence type="inferred from homology"/>
<comment type="cofactor">
    <cofactor evidence="1">
        <name>FMN</name>
        <dbReference type="ChEBI" id="CHEBI:58210"/>
    </cofactor>
</comment>
<gene>
    <name evidence="7" type="ORF">GCM10009560_02130</name>
</gene>
<dbReference type="PROSITE" id="PS00557">
    <property type="entry name" value="FMN_HYDROXY_ACID_DH_1"/>
    <property type="match status" value="1"/>
</dbReference>
<evidence type="ECO:0000256" key="1">
    <source>
        <dbReference type="ARBA" id="ARBA00001917"/>
    </source>
</evidence>
<organism evidence="7 8">
    <name type="scientific">Nonomuraea longicatena</name>
    <dbReference type="NCBI Taxonomy" id="83682"/>
    <lineage>
        <taxon>Bacteria</taxon>
        <taxon>Bacillati</taxon>
        <taxon>Actinomycetota</taxon>
        <taxon>Actinomycetes</taxon>
        <taxon>Streptosporangiales</taxon>
        <taxon>Streptosporangiaceae</taxon>
        <taxon>Nonomuraea</taxon>
    </lineage>
</organism>
<evidence type="ECO:0000256" key="4">
    <source>
        <dbReference type="ARBA" id="ARBA00023002"/>
    </source>
</evidence>
<keyword evidence="8" id="KW-1185">Reference proteome</keyword>
<dbReference type="InterPro" id="IPR000262">
    <property type="entry name" value="FMN-dep_DH"/>
</dbReference>
<evidence type="ECO:0000256" key="3">
    <source>
        <dbReference type="ARBA" id="ARBA00022643"/>
    </source>
</evidence>
<name>A0ABP3Z045_9ACTN</name>
<dbReference type="EMBL" id="BAAAHQ010000001">
    <property type="protein sequence ID" value="GAA0912078.1"/>
    <property type="molecule type" value="Genomic_DNA"/>
</dbReference>
<comment type="caution">
    <text evidence="7">The sequence shown here is derived from an EMBL/GenBank/DDBJ whole genome shotgun (WGS) entry which is preliminary data.</text>
</comment>